<protein>
    <submittedName>
        <fullName evidence="2">Uncharacterized protein</fullName>
    </submittedName>
</protein>
<evidence type="ECO:0000313" key="2">
    <source>
        <dbReference type="EMBL" id="MCP2362628.1"/>
    </source>
</evidence>
<feature type="compositionally biased region" description="Basic and acidic residues" evidence="1">
    <location>
        <begin position="14"/>
        <end position="24"/>
    </location>
</feature>
<feature type="region of interest" description="Disordered" evidence="1">
    <location>
        <begin position="49"/>
        <end position="104"/>
    </location>
</feature>
<evidence type="ECO:0000313" key="3">
    <source>
        <dbReference type="Proteomes" id="UP001139648"/>
    </source>
</evidence>
<dbReference type="AlphaFoldDB" id="A0A9X2GXD1"/>
<name>A0A9X2GXD1_9ACTN</name>
<evidence type="ECO:0000256" key="1">
    <source>
        <dbReference type="SAM" id="MobiDB-lite"/>
    </source>
</evidence>
<keyword evidence="3" id="KW-1185">Reference proteome</keyword>
<gene>
    <name evidence="2" type="ORF">HD597_009648</name>
</gene>
<dbReference type="Proteomes" id="UP001139648">
    <property type="component" value="Unassembled WGS sequence"/>
</dbReference>
<reference evidence="2" key="1">
    <citation type="submission" date="2022-06" db="EMBL/GenBank/DDBJ databases">
        <title>Sequencing the genomes of 1000 actinobacteria strains.</title>
        <authorList>
            <person name="Klenk H.-P."/>
        </authorList>
    </citation>
    <scope>NUCLEOTIDE SEQUENCE</scope>
    <source>
        <strain evidence="2">DSM 46694</strain>
    </source>
</reference>
<dbReference type="EMBL" id="JAMZEB010000002">
    <property type="protein sequence ID" value="MCP2362628.1"/>
    <property type="molecule type" value="Genomic_DNA"/>
</dbReference>
<accession>A0A9X2GXD1</accession>
<sequence>MHAFNVTHKRSRLRSPETRTRRDWTSPSALSPKGTLRAAETALLQAGQCASIGSRPPRGHRQLPSRTKGVGGHWRKRTQPPDSDESRITTDKGSCSLPASTRADSDMRCARAAAYDMIQWGCVSATPVECTSPQAAAIRRGAGQR</sequence>
<comment type="caution">
    <text evidence="2">The sequence shown here is derived from an EMBL/GenBank/DDBJ whole genome shotgun (WGS) entry which is preliminary data.</text>
</comment>
<feature type="region of interest" description="Disordered" evidence="1">
    <location>
        <begin position="1"/>
        <end position="35"/>
    </location>
</feature>
<organism evidence="2 3">
    <name type="scientific">Nonomuraea thailandensis</name>
    <dbReference type="NCBI Taxonomy" id="1188745"/>
    <lineage>
        <taxon>Bacteria</taxon>
        <taxon>Bacillati</taxon>
        <taxon>Actinomycetota</taxon>
        <taxon>Actinomycetes</taxon>
        <taxon>Streptosporangiales</taxon>
        <taxon>Streptosporangiaceae</taxon>
        <taxon>Nonomuraea</taxon>
    </lineage>
</organism>
<proteinExistence type="predicted"/>